<keyword evidence="4" id="KW-0547">Nucleotide-binding</keyword>
<evidence type="ECO:0000313" key="7">
    <source>
        <dbReference type="Proteomes" id="UP000315496"/>
    </source>
</evidence>
<dbReference type="Pfam" id="PF00179">
    <property type="entry name" value="UQ_con"/>
    <property type="match status" value="1"/>
</dbReference>
<dbReference type="PROSITE" id="PS00183">
    <property type="entry name" value="UBC_1"/>
    <property type="match status" value="1"/>
</dbReference>
<comment type="caution">
    <text evidence="6">The sequence shown here is derived from an EMBL/GenBank/DDBJ whole genome shotgun (WGS) entry which is preliminary data.</text>
</comment>
<dbReference type="Proteomes" id="UP000315496">
    <property type="component" value="Chromosome 1"/>
</dbReference>
<protein>
    <submittedName>
        <fullName evidence="6">Ubiquitin-conjugating enzyme E2-17 kDa</fullName>
    </submittedName>
</protein>
<evidence type="ECO:0000256" key="3">
    <source>
        <dbReference type="PROSITE-ProRule" id="PRU10133"/>
    </source>
</evidence>
<dbReference type="InterPro" id="IPR000608">
    <property type="entry name" value="UBC"/>
</dbReference>
<name>A0A4Z1SVY1_GIAMU</name>
<dbReference type="VEuPathDB" id="GiardiaDB:GMRT_15876"/>
<dbReference type="Gene3D" id="3.10.110.10">
    <property type="entry name" value="Ubiquitin Conjugating Enzyme"/>
    <property type="match status" value="1"/>
</dbReference>
<dbReference type="InterPro" id="IPR016135">
    <property type="entry name" value="UBQ-conjugating_enzyme/RWD"/>
</dbReference>
<keyword evidence="1" id="KW-0808">Transferase</keyword>
<evidence type="ECO:0000256" key="4">
    <source>
        <dbReference type="RuleBase" id="RU362109"/>
    </source>
</evidence>
<accession>A0A4Z1SVY1</accession>
<dbReference type="InterPro" id="IPR050113">
    <property type="entry name" value="Ub_conjugating_enzyme"/>
</dbReference>
<dbReference type="SUPFAM" id="SSF54495">
    <property type="entry name" value="UBC-like"/>
    <property type="match status" value="1"/>
</dbReference>
<proteinExistence type="inferred from homology"/>
<dbReference type="EMBL" id="VDLU01000001">
    <property type="protein sequence ID" value="TNJ29924.1"/>
    <property type="molecule type" value="Genomic_DNA"/>
</dbReference>
<gene>
    <name evidence="6" type="ORF">GMRT_15876</name>
</gene>
<dbReference type="OrthoDB" id="9973183at2759"/>
<keyword evidence="2 4" id="KW-0833">Ubl conjugation pathway</keyword>
<keyword evidence="7" id="KW-1185">Reference proteome</keyword>
<sequence>MENRLKNEYRTIQRQAKALADEGIALAPVDPSSLLKWEISLTMKDKESPYAGQTYKVLAEIPSGYPLDPPQCKFLTRFFHPNVNFTSGDICLNILKKEDWTPAISLVSLAQCLLCLFSAPNTDSPLNCDASNLVKHGDMRAFKSIVRYYDPNQ</sequence>
<dbReference type="AlphaFoldDB" id="A0A4Z1SVY1"/>
<comment type="similarity">
    <text evidence="4">Belongs to the ubiquitin-conjugating enzyme family.</text>
</comment>
<dbReference type="PROSITE" id="PS50127">
    <property type="entry name" value="UBC_2"/>
    <property type="match status" value="1"/>
</dbReference>
<evidence type="ECO:0000256" key="2">
    <source>
        <dbReference type="ARBA" id="ARBA00022786"/>
    </source>
</evidence>
<feature type="domain" description="UBC core" evidence="5">
    <location>
        <begin position="1"/>
        <end position="153"/>
    </location>
</feature>
<reference evidence="6 7" key="1">
    <citation type="submission" date="2019-05" db="EMBL/GenBank/DDBJ databases">
        <title>The compact genome of Giardia muris reveals important steps in the evolution of intestinal protozoan parasites.</title>
        <authorList>
            <person name="Xu F."/>
            <person name="Jimenez-Gonzalez A."/>
            <person name="Einarsson E."/>
            <person name="Astvaldsson A."/>
            <person name="Peirasmaki D."/>
            <person name="Eckmann L."/>
            <person name="Andersson J.O."/>
            <person name="Svard S.G."/>
            <person name="Jerlstrom-Hultqvist J."/>
        </authorList>
    </citation>
    <scope>NUCLEOTIDE SEQUENCE [LARGE SCALE GENOMIC DNA]</scope>
    <source>
        <strain evidence="6 7">Roberts-Thomson</strain>
    </source>
</reference>
<keyword evidence="4" id="KW-0067">ATP-binding</keyword>
<feature type="active site" description="Glycyl thioester intermediate" evidence="3">
    <location>
        <position position="91"/>
    </location>
</feature>
<evidence type="ECO:0000259" key="5">
    <source>
        <dbReference type="PROSITE" id="PS50127"/>
    </source>
</evidence>
<dbReference type="GO" id="GO:0005524">
    <property type="term" value="F:ATP binding"/>
    <property type="evidence" value="ECO:0007669"/>
    <property type="project" value="UniProtKB-UniRule"/>
</dbReference>
<evidence type="ECO:0000256" key="1">
    <source>
        <dbReference type="ARBA" id="ARBA00022679"/>
    </source>
</evidence>
<dbReference type="SMART" id="SM00212">
    <property type="entry name" value="UBCc"/>
    <property type="match status" value="1"/>
</dbReference>
<dbReference type="PANTHER" id="PTHR24067">
    <property type="entry name" value="UBIQUITIN-CONJUGATING ENZYME E2"/>
    <property type="match status" value="1"/>
</dbReference>
<dbReference type="InterPro" id="IPR023313">
    <property type="entry name" value="UBQ-conjugating_AS"/>
</dbReference>
<evidence type="ECO:0000313" key="6">
    <source>
        <dbReference type="EMBL" id="TNJ29924.1"/>
    </source>
</evidence>
<dbReference type="GO" id="GO:0016740">
    <property type="term" value="F:transferase activity"/>
    <property type="evidence" value="ECO:0007669"/>
    <property type="project" value="UniProtKB-KW"/>
</dbReference>
<organism evidence="6 7">
    <name type="scientific">Giardia muris</name>
    <dbReference type="NCBI Taxonomy" id="5742"/>
    <lineage>
        <taxon>Eukaryota</taxon>
        <taxon>Metamonada</taxon>
        <taxon>Diplomonadida</taxon>
        <taxon>Hexamitidae</taxon>
        <taxon>Giardiinae</taxon>
        <taxon>Giardia</taxon>
    </lineage>
</organism>